<name>A0A0C3I936_9VIBR</name>
<dbReference type="SUPFAM" id="SSF82171">
    <property type="entry name" value="DPP6 N-terminal domain-like"/>
    <property type="match status" value="1"/>
</dbReference>
<dbReference type="Gene3D" id="2.130.10.10">
    <property type="entry name" value="YVTN repeat-like/Quinoprotein amine dehydrogenase"/>
    <property type="match status" value="1"/>
</dbReference>
<evidence type="ECO:0000313" key="2">
    <source>
        <dbReference type="Proteomes" id="UP000031977"/>
    </source>
</evidence>
<proteinExistence type="predicted"/>
<accession>A0A0C3I936</accession>
<dbReference type="OrthoDB" id="5913634at2"/>
<dbReference type="InterPro" id="IPR015943">
    <property type="entry name" value="WD40/YVTN_repeat-like_dom_sf"/>
</dbReference>
<protein>
    <submittedName>
        <fullName evidence="1">Uncharacterized protein</fullName>
    </submittedName>
</protein>
<evidence type="ECO:0000313" key="1">
    <source>
        <dbReference type="EMBL" id="KIN11500.1"/>
    </source>
</evidence>
<dbReference type="EMBL" id="JXOK01000019">
    <property type="protein sequence ID" value="KIN11500.1"/>
    <property type="molecule type" value="Genomic_DNA"/>
</dbReference>
<gene>
    <name evidence="1" type="ORF">SU60_06770</name>
</gene>
<keyword evidence="2" id="KW-1185">Reference proteome</keyword>
<comment type="caution">
    <text evidence="1">The sequence shown here is derived from an EMBL/GenBank/DDBJ whole genome shotgun (WGS) entry which is preliminary data.</text>
</comment>
<dbReference type="Proteomes" id="UP000031977">
    <property type="component" value="Unassembled WGS sequence"/>
</dbReference>
<dbReference type="AlphaFoldDB" id="A0A0C3I936"/>
<dbReference type="RefSeq" id="WP_041154847.1">
    <property type="nucleotide sequence ID" value="NZ_JXOK01000019.1"/>
</dbReference>
<sequence length="852" mass="97724">MTDYTVNIKACIFELQESREYLSDTFTQLYQFHQQKSQIEGGQNNNQLWQCFFEFCESLKQVKKYYDQAVTLLQQDPVMQPICKQAVDFLERHYGRNSVHKVVYHSQDRNSVILALQKLIADIESGDVRQVCAKRSILYTFFDLAEDSVDDFAGKTEQHYFQSLNSEYAPRYFYDEWQQKRRSQLFRCAVQDEALIALVLKYVKLIDEYNMNLGSESDLRYYSDQVQLFDAPYIALLEISDKYIIDYIDSYSLTYRWYNHLPEIKLVNHLLERYPDSPYLKYLYPATAHRMSGNSNDCPPFSKWYLSQLSDPDFIEEQLLICASDIIRAEQVCYSSASFSTLTDIQQDDDFMHLLHGCIKECTEQEEPLEEISQDDLYIYCNNDFYDRLALALIGEELSVENAAEFLTKRRELKVRVANNLRGILEGIIEPAFEVCYGYSSFCELRDQAQLVRVTQPLFSLHDVNSFAYVNYLGVSYLISQSDDDVTITQSDTMTPVSFRPIPDDGLYAVAYALRPKEHSPVHFATLDWKQGLLQGWHLGQSLPVITFRLNAFQSHLPFELSADGRTLLIGITQELDEDADLNADLFDVKVEGKDAVVAIDLASGRERCRFEHIPGQTLKLSPTGNFALYSQVIDLDSTDRLISVDLTTGAEKTVQLPYRFGIGSDEFAISFDGQRLVYKQSVVDLRTGECLVRLSNDDFVYAYEFSQCDEYVIATISEDNVRDIYRVSTGEHLVRIYGSDGPLLTQNYLDAEKGIFYSFDDYSISMHDVGSELGLDREPLGEPEYQSGRVRDTAIGPKVNRRKGSFSNDEYGTLLEIQQFGVQGEKGILVPPSGITKMNPYPSSGWILFCV</sequence>
<organism evidence="1 2">
    <name type="scientific">Vibrio mytili</name>
    <dbReference type="NCBI Taxonomy" id="50718"/>
    <lineage>
        <taxon>Bacteria</taxon>
        <taxon>Pseudomonadati</taxon>
        <taxon>Pseudomonadota</taxon>
        <taxon>Gammaproteobacteria</taxon>
        <taxon>Vibrionales</taxon>
        <taxon>Vibrionaceae</taxon>
        <taxon>Vibrio</taxon>
    </lineage>
</organism>
<dbReference type="STRING" id="50718.SU60_06770"/>
<reference evidence="1 2" key="1">
    <citation type="submission" date="2015-01" db="EMBL/GenBank/DDBJ databases">
        <title>Draft genome of Vibrio mytili type strain CAIM 528.</title>
        <authorList>
            <person name="Gonzalez-Castillo A."/>
            <person name="Gomez-Gil B."/>
            <person name="Enciso-Ibarra J."/>
        </authorList>
    </citation>
    <scope>NUCLEOTIDE SEQUENCE [LARGE SCALE GENOMIC DNA]</scope>
    <source>
        <strain evidence="1 2">CAIM 528</strain>
    </source>
</reference>